<sequence>MSVFISATAEKNAYPARLEKGGCEIINSEDWWAYGLGNGHTPILPEPYIQCFSNARMLNFSDVNGWQRESSLYNHFNTTAEWQVPVESRRNKGDIMATWNDNGPDTTTQLEAYYRIQDGIPAVEARSWSGRRGPEISVGRLEISESTSTNNTPN</sequence>
<name>A0A292PSD1_9PEZI</name>
<evidence type="ECO:0000313" key="1">
    <source>
        <dbReference type="EMBL" id="CUS10532.1"/>
    </source>
</evidence>
<protein>
    <recommendedName>
        <fullName evidence="3">Beta-N-acetylhexosaminidase</fullName>
    </recommendedName>
</protein>
<accession>A0A292PSD1</accession>
<evidence type="ECO:0000313" key="2">
    <source>
        <dbReference type="Proteomes" id="UP001412239"/>
    </source>
</evidence>
<evidence type="ECO:0008006" key="3">
    <source>
        <dbReference type="Google" id="ProtNLM"/>
    </source>
</evidence>
<gene>
    <name evidence="1" type="ORF">GSTUAT00005396001</name>
</gene>
<dbReference type="SUPFAM" id="SSF51445">
    <property type="entry name" value="(Trans)glycosidases"/>
    <property type="match status" value="1"/>
</dbReference>
<reference evidence="1" key="1">
    <citation type="submission" date="2015-10" db="EMBL/GenBank/DDBJ databases">
        <authorList>
            <person name="Regsiter A."/>
            <person name="william w."/>
        </authorList>
    </citation>
    <scope>NUCLEOTIDE SEQUENCE</scope>
    <source>
        <strain evidence="1">Montdore</strain>
    </source>
</reference>
<dbReference type="Proteomes" id="UP001412239">
    <property type="component" value="Unassembled WGS sequence"/>
</dbReference>
<dbReference type="InterPro" id="IPR052764">
    <property type="entry name" value="GH20_Enzymes"/>
</dbReference>
<dbReference type="PANTHER" id="PTHR43678">
    <property type="entry name" value="PUTATIVE (AFU_ORTHOLOGUE AFUA_2G00640)-RELATED"/>
    <property type="match status" value="1"/>
</dbReference>
<dbReference type="EMBL" id="LN891045">
    <property type="protein sequence ID" value="CUS10532.1"/>
    <property type="molecule type" value="Genomic_DNA"/>
</dbReference>
<organism evidence="1 2">
    <name type="scientific">Tuber aestivum</name>
    <name type="common">summer truffle</name>
    <dbReference type="NCBI Taxonomy" id="59557"/>
    <lineage>
        <taxon>Eukaryota</taxon>
        <taxon>Fungi</taxon>
        <taxon>Dikarya</taxon>
        <taxon>Ascomycota</taxon>
        <taxon>Pezizomycotina</taxon>
        <taxon>Pezizomycetes</taxon>
        <taxon>Pezizales</taxon>
        <taxon>Tuberaceae</taxon>
        <taxon>Tuber</taxon>
    </lineage>
</organism>
<keyword evidence="2" id="KW-1185">Reference proteome</keyword>
<proteinExistence type="predicted"/>
<dbReference type="InterPro" id="IPR017853">
    <property type="entry name" value="GH"/>
</dbReference>
<dbReference type="AlphaFoldDB" id="A0A292PSD1"/>
<dbReference type="PANTHER" id="PTHR43678:SF1">
    <property type="entry name" value="BETA-N-ACETYLHEXOSAMINIDASE"/>
    <property type="match status" value="1"/>
</dbReference>